<keyword evidence="3" id="KW-1185">Reference proteome</keyword>
<organism evidence="2 3">
    <name type="scientific">Actinocorallia aurantiaca</name>
    <dbReference type="NCBI Taxonomy" id="46204"/>
    <lineage>
        <taxon>Bacteria</taxon>
        <taxon>Bacillati</taxon>
        <taxon>Actinomycetota</taxon>
        <taxon>Actinomycetes</taxon>
        <taxon>Streptosporangiales</taxon>
        <taxon>Thermomonosporaceae</taxon>
        <taxon>Actinocorallia</taxon>
    </lineage>
</organism>
<reference evidence="3" key="1">
    <citation type="journal article" date="2019" name="Int. J. Syst. Evol. Microbiol.">
        <title>The Global Catalogue of Microorganisms (GCM) 10K type strain sequencing project: providing services to taxonomists for standard genome sequencing and annotation.</title>
        <authorList>
            <consortium name="The Broad Institute Genomics Platform"/>
            <consortium name="The Broad Institute Genome Sequencing Center for Infectious Disease"/>
            <person name="Wu L."/>
            <person name="Ma J."/>
        </authorList>
    </citation>
    <scope>NUCLEOTIDE SEQUENCE [LARGE SCALE GENOMIC DNA]</scope>
    <source>
        <strain evidence="3">JCM 8201</strain>
    </source>
</reference>
<evidence type="ECO:0000313" key="2">
    <source>
        <dbReference type="EMBL" id="GAA2721120.1"/>
    </source>
</evidence>
<proteinExistence type="predicted"/>
<dbReference type="SUPFAM" id="SSF58113">
    <property type="entry name" value="Apolipoprotein A-I"/>
    <property type="match status" value="1"/>
</dbReference>
<gene>
    <name evidence="2" type="ORF">GCM10010439_10620</name>
</gene>
<feature type="region of interest" description="Disordered" evidence="1">
    <location>
        <begin position="127"/>
        <end position="172"/>
    </location>
</feature>
<sequence>MTLAEKIRDNKAIYTGAGAVDLAVEKLREMPETVTKVRAELTENYGKYRGTVLENVADVRGEVNERVGKARTTVTVRLSEVKANVAKYQGKTEEVSLQDYVATVTAKVNEVLDELAERGRTVINKTADEITSEAQQAKSVEASSGSTAPRSTAAKPKTTGAARKPAAKKTTD</sequence>
<dbReference type="EMBL" id="BAAATZ010000003">
    <property type="protein sequence ID" value="GAA2721120.1"/>
    <property type="molecule type" value="Genomic_DNA"/>
</dbReference>
<comment type="caution">
    <text evidence="2">The sequence shown here is derived from an EMBL/GenBank/DDBJ whole genome shotgun (WGS) entry which is preliminary data.</text>
</comment>
<feature type="compositionally biased region" description="Polar residues" evidence="1">
    <location>
        <begin position="132"/>
        <end position="150"/>
    </location>
</feature>
<dbReference type="Gene3D" id="1.20.120.20">
    <property type="entry name" value="Apolipoprotein"/>
    <property type="match status" value="1"/>
</dbReference>
<name>A0ABP6GCA6_9ACTN</name>
<dbReference type="Proteomes" id="UP001501842">
    <property type="component" value="Unassembled WGS sequence"/>
</dbReference>
<evidence type="ECO:0008006" key="4">
    <source>
        <dbReference type="Google" id="ProtNLM"/>
    </source>
</evidence>
<protein>
    <recommendedName>
        <fullName evidence="4">Heparin binding hemagglutinin HbhA</fullName>
    </recommendedName>
</protein>
<evidence type="ECO:0000256" key="1">
    <source>
        <dbReference type="SAM" id="MobiDB-lite"/>
    </source>
</evidence>
<accession>A0ABP6GCA6</accession>
<dbReference type="RefSeq" id="WP_344449004.1">
    <property type="nucleotide sequence ID" value="NZ_BAAATZ010000003.1"/>
</dbReference>
<evidence type="ECO:0000313" key="3">
    <source>
        <dbReference type="Proteomes" id="UP001501842"/>
    </source>
</evidence>